<organism evidence="2 3">
    <name type="scientific">Mycolicibacterium chlorophenolicum</name>
    <dbReference type="NCBI Taxonomy" id="37916"/>
    <lineage>
        <taxon>Bacteria</taxon>
        <taxon>Bacillati</taxon>
        <taxon>Actinomycetota</taxon>
        <taxon>Actinomycetes</taxon>
        <taxon>Mycobacteriales</taxon>
        <taxon>Mycobacteriaceae</taxon>
        <taxon>Mycolicibacterium</taxon>
    </lineage>
</organism>
<accession>A0A0J6WHD7</accession>
<protein>
    <submittedName>
        <fullName evidence="2">Uncharacterized protein</fullName>
    </submittedName>
</protein>
<evidence type="ECO:0000313" key="3">
    <source>
        <dbReference type="Proteomes" id="UP000036513"/>
    </source>
</evidence>
<keyword evidence="3" id="KW-1185">Reference proteome</keyword>
<dbReference type="AlphaFoldDB" id="A0A0J6WHD7"/>
<evidence type="ECO:0000256" key="1">
    <source>
        <dbReference type="SAM" id="MobiDB-lite"/>
    </source>
</evidence>
<comment type="caution">
    <text evidence="2">The sequence shown here is derived from an EMBL/GenBank/DDBJ whole genome shotgun (WGS) entry which is preliminary data.</text>
</comment>
<dbReference type="PATRIC" id="fig|37916.4.peg.1189"/>
<dbReference type="EMBL" id="JYNL01000009">
    <property type="protein sequence ID" value="KMO82675.1"/>
    <property type="molecule type" value="Genomic_DNA"/>
</dbReference>
<evidence type="ECO:0000313" key="2">
    <source>
        <dbReference type="EMBL" id="KMO82675.1"/>
    </source>
</evidence>
<sequence>MQRWDSLRGPLQYQRRGPKEQANDARRAYAALEQSRPSNLGEASYRLYLDVLRARMLDTSASLAELSAAMSPPMTKEAFAAQLRRAHAAAGVPFTLIPR</sequence>
<reference evidence="2 3" key="1">
    <citation type="journal article" date="2015" name="Genome Biol. Evol.">
        <title>Characterization of Three Mycobacterium spp. with Potential Use in Bioremediation by Genome Sequencing and Comparative Genomics.</title>
        <authorList>
            <person name="Das S."/>
            <person name="Pettersson B.M."/>
            <person name="Behra P.R."/>
            <person name="Ramesh M."/>
            <person name="Dasgupta S."/>
            <person name="Bhattacharya A."/>
            <person name="Kirsebom L.A."/>
        </authorList>
    </citation>
    <scope>NUCLEOTIDE SEQUENCE [LARGE SCALE GENOMIC DNA]</scope>
    <source>
        <strain evidence="2 3">DSM 43826</strain>
    </source>
</reference>
<gene>
    <name evidence="2" type="ORF">MCHLDSM_01298</name>
</gene>
<dbReference type="Proteomes" id="UP000036513">
    <property type="component" value="Unassembled WGS sequence"/>
</dbReference>
<proteinExistence type="predicted"/>
<name>A0A0J6WHD7_9MYCO</name>
<feature type="region of interest" description="Disordered" evidence="1">
    <location>
        <begin position="1"/>
        <end position="25"/>
    </location>
</feature>